<evidence type="ECO:0000313" key="3">
    <source>
        <dbReference type="EMBL" id="USR91188.1"/>
    </source>
</evidence>
<evidence type="ECO:0000259" key="2">
    <source>
        <dbReference type="SMART" id="SM00912"/>
    </source>
</evidence>
<dbReference type="Proteomes" id="UP001056708">
    <property type="component" value="Chromosome"/>
</dbReference>
<gene>
    <name evidence="3" type="ORF">NEA10_00125</name>
</gene>
<dbReference type="InterPro" id="IPR008638">
    <property type="entry name" value="FhaB/CdiA-like_TPS"/>
</dbReference>
<feature type="domain" description="Filamentous haemagglutinin FhaB/tRNA nuclease CdiA-like TPS" evidence="2">
    <location>
        <begin position="20"/>
        <end position="127"/>
    </location>
</feature>
<dbReference type="Pfam" id="PF05860">
    <property type="entry name" value="TPS"/>
    <property type="match status" value="1"/>
</dbReference>
<dbReference type="SUPFAM" id="SSF51126">
    <property type="entry name" value="Pectin lyase-like"/>
    <property type="match status" value="8"/>
</dbReference>
<dbReference type="InterPro" id="IPR012334">
    <property type="entry name" value="Pectin_lyas_fold"/>
</dbReference>
<proteinExistence type="predicted"/>
<name>A0ABY5AST0_9CYAN</name>
<dbReference type="NCBIfam" id="TIGR01901">
    <property type="entry name" value="adhes_NPXG"/>
    <property type="match status" value="1"/>
</dbReference>
<protein>
    <submittedName>
        <fullName evidence="3">Filamentous hemagglutinin N-terminal domain-containing protein</fullName>
    </submittedName>
</protein>
<dbReference type="EMBL" id="CP098611">
    <property type="protein sequence ID" value="USR91188.1"/>
    <property type="molecule type" value="Genomic_DNA"/>
</dbReference>
<dbReference type="SMART" id="SM00912">
    <property type="entry name" value="Haemagg_act"/>
    <property type="match status" value="1"/>
</dbReference>
<organism evidence="3 4">
    <name type="scientific">Phormidium yuhuli AB48</name>
    <dbReference type="NCBI Taxonomy" id="2940671"/>
    <lineage>
        <taxon>Bacteria</taxon>
        <taxon>Bacillati</taxon>
        <taxon>Cyanobacteriota</taxon>
        <taxon>Cyanophyceae</taxon>
        <taxon>Oscillatoriophycideae</taxon>
        <taxon>Oscillatoriales</taxon>
        <taxon>Oscillatoriaceae</taxon>
        <taxon>Phormidium</taxon>
        <taxon>Phormidium yuhuli</taxon>
    </lineage>
</organism>
<keyword evidence="4" id="KW-1185">Reference proteome</keyword>
<feature type="region of interest" description="Disordered" evidence="1">
    <location>
        <begin position="1653"/>
        <end position="1712"/>
    </location>
</feature>
<evidence type="ECO:0000256" key="1">
    <source>
        <dbReference type="SAM" id="MobiDB-lite"/>
    </source>
</evidence>
<sequence length="1712" mass="174401">MAIAPTVPIQAQVIPDGSLGNEGSVTTPTETGVQIDGGAVRGDNLFHSFQEFSIPTNSEAFFNNPDVANIFSRVTGGSISDIDGVLRANGTANLFLLNPNGIIFGPNARLDIGGSFVASTANSLVFENGLEFSASDAGDSAPLLSVNVPLGVQLNNHPGSIEATGAILNVSEGESIALVGGEISLEDVEINAAAGRIDLVGVGEAGQVSFEVGDVNSGFPSFGVPAELSRASVSLDEANLNVAGVVGGEIGIQALDIEMRDSVLGGGISRGLGFEGGESGNIELDAMGDITISDGGIGNLVREGSIGNAGDINLSADNIELNNGAQLDSSTLGEGNTGSVTLRAGDSIVISGANSDDFRSAIFNQVTETGQGDAGSISLIGEVIEISEGAFLSSSTFGEGDGGSVMIEAGDTAILSDGDVFSNVEETARGDAGNIRVIGNRVEVLDGAQLISNTLGVGNASRIDIQGTETIIFSGENSEGFVSGAFSRIRETGQGDAGEINLRANHIEISNGAELSSSTFGEGNAGNVTIEASDVARFSNANVFSSIGETGRGNAGNIRVIGNRVEVLDGAQLISDTSGQGNAGRIDIQGTETIIFSGENSEGFVSGAFSRIRETGQGDAGEISLRGNSIEVRDRARLSSSTFGEGDAGNVIIEAGDTVRFLNDGTVFSNVAETGQGNAGNIRVIGNRVEVRDGAQLVSNTRGQGNAGRINIQGTEAIIFSGENAEGLPSAAFSRLRETGQGDAGEINLRANHVEINNGAQLSSSTFGEGNAGNITIEAGDTVRFLNDGTVFSDVAETGQGNAGSIRVIANRVEVLDGAQFSSSTLGQGSAGRIDIQGTEAIIFSGENAEGFPSAAFSRVRETGQGNAGEINLRANHVEISNGARLSSSTFGEGDAGNVIIASDTARLSSSEVLVEVEESGQGNGGDIRIIADRLFMEDGARLNSSTLGEGNAGTVTIEASGAVLFSNSFAASIVGENTRGNSGGVSIIASHLEVRDGAALISSTLGQGDAGTIRIEVGNVVFSNGFVFSTVQEKGQGNAGDISIISNTLEMRDRSQLNSSTFGEGNAGTVRVEARDTISFSGLSSREIPLGIFSAVEETGRGNAGGVSIRANTVEMNDGAQLNSSTFGQGNAGTVTIEANDRVILSGLNNPEGLATGAFSAVGDTGEGNAGDVIILANSLEMRDGAQLNVNTLGQGNAGTVRVEANDQVILSGLNNPEEVVTGVVSAVGENARGNAGGVSILTGSLEMRDGAQLNSVTLGQGNAGTVRVEASDRVIFSGVNSEGQPSAGLTSVGETGQGDAGGVSILANTLELRDGAILDSSTLGQGNAGTVSIEVSETLLLSNGLIMSGVVEQGRGNAGNITVVADRLEVHDGLLISSSTNQGDAGTITVEVRDSAIFSGFYTDLSGPEPEVWPSGLYSTIEETGQGNAGGVNLIAGTVELRDGARLSSSNNATSNANNFTAGDVFVQADRLHLSDRADISANTGGRGGNIRLNTGTTILRRGSSLQTNAEGDFPGGNIIIDTDALVALENSDITANALNAAGGRVMINSQGIFGTEFRDELTPESDITATSELGAEFSGSVELNTPEVDTTTGLVDLSANPLDVAALLDTDPCRGGRESEFYVTGRGGLPPNPDGSLATETTWVDWRSLDDRPSNRAQSHREETAPLVEAQGWHVTGEGAVVLSAESPDGSATPPQETPAHCSPLTSTP</sequence>
<reference evidence="3" key="1">
    <citation type="submission" date="2022-06" db="EMBL/GenBank/DDBJ databases">
        <title>Genome sequence of Phormidium yuhuli AB48 isolated from an industrial photobioreactor environment.</title>
        <authorList>
            <person name="Qiu Y."/>
            <person name="Noonan A.J.C."/>
            <person name="Dofher K."/>
            <person name="Koch M."/>
            <person name="Kieft B."/>
            <person name="Lin X."/>
            <person name="Ziels R.M."/>
            <person name="Hallam S.J."/>
        </authorList>
    </citation>
    <scope>NUCLEOTIDE SEQUENCE</scope>
    <source>
        <strain evidence="3">AB48</strain>
    </source>
</reference>
<dbReference type="InterPro" id="IPR011050">
    <property type="entry name" value="Pectin_lyase_fold/virulence"/>
</dbReference>
<evidence type="ECO:0000313" key="4">
    <source>
        <dbReference type="Proteomes" id="UP001056708"/>
    </source>
</evidence>
<accession>A0ABY5AST0</accession>
<dbReference type="RefSeq" id="WP_252663219.1">
    <property type="nucleotide sequence ID" value="NZ_CP098611.1"/>
</dbReference>
<feature type="compositionally biased region" description="Basic and acidic residues" evidence="1">
    <location>
        <begin position="1653"/>
        <end position="1667"/>
    </location>
</feature>
<dbReference type="Gene3D" id="2.160.20.10">
    <property type="entry name" value="Single-stranded right-handed beta-helix, Pectin lyase-like"/>
    <property type="match status" value="5"/>
</dbReference>